<dbReference type="InterPro" id="IPR029039">
    <property type="entry name" value="Flavoprotein-like_sf"/>
</dbReference>
<dbReference type="AlphaFoldDB" id="A0A1G5WDN0"/>
<dbReference type="Pfam" id="PF12724">
    <property type="entry name" value="Flavodoxin_5"/>
    <property type="match status" value="1"/>
</dbReference>
<dbReference type="PANTHER" id="PTHR38030:SF2">
    <property type="entry name" value="PROTOPORPHYRINOGEN IX DEHYDROGENASE [QUINONE]"/>
    <property type="match status" value="1"/>
</dbReference>
<name>A0A1G5WDN0_9EURY</name>
<dbReference type="GO" id="GO:0006783">
    <property type="term" value="P:heme biosynthetic process"/>
    <property type="evidence" value="ECO:0007669"/>
    <property type="project" value="TreeGrafter"/>
</dbReference>
<evidence type="ECO:0000259" key="1">
    <source>
        <dbReference type="Pfam" id="PF12724"/>
    </source>
</evidence>
<organism evidence="2 3">
    <name type="scientific">Methanobrevibacter millerae</name>
    <dbReference type="NCBI Taxonomy" id="230361"/>
    <lineage>
        <taxon>Archaea</taxon>
        <taxon>Methanobacteriati</taxon>
        <taxon>Methanobacteriota</taxon>
        <taxon>Methanomada group</taxon>
        <taxon>Methanobacteria</taxon>
        <taxon>Methanobacteriales</taxon>
        <taxon>Methanobacteriaceae</taxon>
        <taxon>Methanobrevibacter</taxon>
    </lineage>
</organism>
<dbReference type="Gene3D" id="3.40.50.360">
    <property type="match status" value="1"/>
</dbReference>
<dbReference type="GO" id="GO:0010181">
    <property type="term" value="F:FMN binding"/>
    <property type="evidence" value="ECO:0007669"/>
    <property type="project" value="TreeGrafter"/>
</dbReference>
<feature type="domain" description="Flavodoxin" evidence="1">
    <location>
        <begin position="5"/>
        <end position="133"/>
    </location>
</feature>
<sequence>MKIVIFYSTLIEDTKESAEILKNLINAEVVLIPIERAKDECILKYNFIVLGASAYNGRVQNSFKIFISRNIKTLLGKPHALYVNGDENLDILYNLNKAFTPELIESSFACGNFGYNINTDRGNFLERRKSKKLIEKSGEIPSLNKEEIENYANRINDIIEKRVG</sequence>
<proteinExistence type="predicted"/>
<dbReference type="Proteomes" id="UP000323439">
    <property type="component" value="Unassembled WGS sequence"/>
</dbReference>
<dbReference type="EMBL" id="FMXB01000009">
    <property type="protein sequence ID" value="SDA56183.1"/>
    <property type="molecule type" value="Genomic_DNA"/>
</dbReference>
<dbReference type="GO" id="GO:0070819">
    <property type="term" value="F:menaquinone-dependent protoporphyrinogen oxidase activity"/>
    <property type="evidence" value="ECO:0007669"/>
    <property type="project" value="TreeGrafter"/>
</dbReference>
<gene>
    <name evidence="2" type="ORF">SAMN02910315_01353</name>
</gene>
<evidence type="ECO:0000313" key="3">
    <source>
        <dbReference type="Proteomes" id="UP000323439"/>
    </source>
</evidence>
<dbReference type="InterPro" id="IPR052200">
    <property type="entry name" value="Protoporphyrinogen_IX_DH"/>
</dbReference>
<dbReference type="InterPro" id="IPR026816">
    <property type="entry name" value="Flavodoxin_dom"/>
</dbReference>
<keyword evidence="3" id="KW-1185">Reference proteome</keyword>
<protein>
    <submittedName>
        <fullName evidence="2">Menaquinone-dependent protoporphyrinogen oxidase</fullName>
    </submittedName>
</protein>
<dbReference type="RefSeq" id="WP_149731902.1">
    <property type="nucleotide sequence ID" value="NZ_FMXB01000009.1"/>
</dbReference>
<accession>A0A1G5WDN0</accession>
<dbReference type="SUPFAM" id="SSF52218">
    <property type="entry name" value="Flavoproteins"/>
    <property type="match status" value="1"/>
</dbReference>
<reference evidence="2 3" key="1">
    <citation type="submission" date="2016-10" db="EMBL/GenBank/DDBJ databases">
        <authorList>
            <person name="Varghese N."/>
            <person name="Submissions S."/>
        </authorList>
    </citation>
    <scope>NUCLEOTIDE SEQUENCE [LARGE SCALE GENOMIC DNA]</scope>
    <source>
        <strain evidence="2 3">DSM 16643</strain>
    </source>
</reference>
<dbReference type="PANTHER" id="PTHR38030">
    <property type="entry name" value="PROTOPORPHYRINOGEN IX DEHYDROGENASE [MENAQUINONE]"/>
    <property type="match status" value="1"/>
</dbReference>
<dbReference type="OrthoDB" id="77354at2157"/>
<evidence type="ECO:0000313" key="2">
    <source>
        <dbReference type="EMBL" id="SDA56183.1"/>
    </source>
</evidence>